<dbReference type="GO" id="GO:0032506">
    <property type="term" value="P:cytokinetic process"/>
    <property type="evidence" value="ECO:0007669"/>
    <property type="project" value="TreeGrafter"/>
</dbReference>
<feature type="region of interest" description="Disordered" evidence="1">
    <location>
        <begin position="91"/>
        <end position="137"/>
    </location>
</feature>
<dbReference type="PANTHER" id="PTHR38687">
    <property type="entry name" value="CELL DIVISION PROTEIN DEDD-RELATED"/>
    <property type="match status" value="1"/>
</dbReference>
<dbReference type="KEGG" id="sbk:SHEWBE_2240"/>
<dbReference type="NCBIfam" id="NF008641">
    <property type="entry name" value="PRK11633.1"/>
    <property type="match status" value="1"/>
</dbReference>
<keyword evidence="2" id="KW-0812">Transmembrane</keyword>
<dbReference type="PROSITE" id="PS51724">
    <property type="entry name" value="SPOR"/>
    <property type="match status" value="1"/>
</dbReference>
<organism evidence="4 5">
    <name type="scientific">Shewanella benthica</name>
    <dbReference type="NCBI Taxonomy" id="43661"/>
    <lineage>
        <taxon>Bacteria</taxon>
        <taxon>Pseudomonadati</taxon>
        <taxon>Pseudomonadota</taxon>
        <taxon>Gammaproteobacteria</taxon>
        <taxon>Alteromonadales</taxon>
        <taxon>Shewanellaceae</taxon>
        <taxon>Shewanella</taxon>
    </lineage>
</organism>
<feature type="compositionally biased region" description="Basic residues" evidence="1">
    <location>
        <begin position="118"/>
        <end position="130"/>
    </location>
</feature>
<feature type="domain" description="SPOR" evidence="3">
    <location>
        <begin position="144"/>
        <end position="223"/>
    </location>
</feature>
<evidence type="ECO:0000259" key="3">
    <source>
        <dbReference type="PROSITE" id="PS51724"/>
    </source>
</evidence>
<feature type="transmembrane region" description="Helical" evidence="2">
    <location>
        <begin position="20"/>
        <end position="38"/>
    </location>
</feature>
<dbReference type="AlphaFoldDB" id="A0A330M0W4"/>
<dbReference type="GO" id="GO:0030428">
    <property type="term" value="C:cell septum"/>
    <property type="evidence" value="ECO:0007669"/>
    <property type="project" value="TreeGrafter"/>
</dbReference>
<dbReference type="InterPro" id="IPR007730">
    <property type="entry name" value="SPOR-like_dom"/>
</dbReference>
<dbReference type="Proteomes" id="UP000250123">
    <property type="component" value="Chromosome SHEWBE"/>
</dbReference>
<dbReference type="PANTHER" id="PTHR38687:SF1">
    <property type="entry name" value="CELL DIVISION PROTEIN DEDD"/>
    <property type="match status" value="1"/>
</dbReference>
<dbReference type="InterPro" id="IPR052521">
    <property type="entry name" value="Cell_div_SPOR-domain"/>
</dbReference>
<evidence type="ECO:0000256" key="1">
    <source>
        <dbReference type="SAM" id="MobiDB-lite"/>
    </source>
</evidence>
<gene>
    <name evidence="4" type="ORF">SHEWBE_2240</name>
</gene>
<dbReference type="GO" id="GO:0032153">
    <property type="term" value="C:cell division site"/>
    <property type="evidence" value="ECO:0007669"/>
    <property type="project" value="TreeGrafter"/>
</dbReference>
<evidence type="ECO:0000313" key="5">
    <source>
        <dbReference type="Proteomes" id="UP000250123"/>
    </source>
</evidence>
<sequence length="228" mass="25057">MDTKDKEQDNKSSGYFQNRLVGVIVFVALGVIFLPDVLDGKKVQQEEQFFEIPLRPQVAEMTLPDEAIQAVDLSDQEQAFQSAEQTAISDSAKWQVVETEPKPQQQTASENVQPQSKPKSKPKPKPKVKPAVKSANKPVVEPVVPTSSAYTLQLGSFNNAANVRGLISKLRVGGFNAYTLPTHPVDGKLTKVFVGPEFSKSKLQSLQPNIEKLTKLKGRIVAYRPTAS</sequence>
<dbReference type="Pfam" id="PF05036">
    <property type="entry name" value="SPOR"/>
    <property type="match status" value="1"/>
</dbReference>
<dbReference type="SUPFAM" id="SSF110997">
    <property type="entry name" value="Sporulation related repeat"/>
    <property type="match status" value="1"/>
</dbReference>
<dbReference type="GO" id="GO:0042834">
    <property type="term" value="F:peptidoglycan binding"/>
    <property type="evidence" value="ECO:0007669"/>
    <property type="project" value="InterPro"/>
</dbReference>
<reference evidence="5" key="1">
    <citation type="submission" date="2018-06" db="EMBL/GenBank/DDBJ databases">
        <authorList>
            <person name="Cea G.-C."/>
            <person name="William W."/>
        </authorList>
    </citation>
    <scope>NUCLEOTIDE SEQUENCE [LARGE SCALE GENOMIC DNA]</scope>
    <source>
        <strain evidence="5">DB21MT-2</strain>
    </source>
</reference>
<evidence type="ECO:0000256" key="2">
    <source>
        <dbReference type="SAM" id="Phobius"/>
    </source>
</evidence>
<dbReference type="OrthoDB" id="7069135at2"/>
<keyword evidence="2" id="KW-1133">Transmembrane helix</keyword>
<name>A0A330M0W4_9GAMM</name>
<evidence type="ECO:0000313" key="4">
    <source>
        <dbReference type="EMBL" id="SQH76206.1"/>
    </source>
</evidence>
<keyword evidence="2" id="KW-0472">Membrane</keyword>
<protein>
    <recommendedName>
        <fullName evidence="3">SPOR domain-containing protein</fullName>
    </recommendedName>
</protein>
<proteinExistence type="predicted"/>
<dbReference type="EMBL" id="LS483452">
    <property type="protein sequence ID" value="SQH76206.1"/>
    <property type="molecule type" value="Genomic_DNA"/>
</dbReference>
<dbReference type="RefSeq" id="WP_112352467.1">
    <property type="nucleotide sequence ID" value="NZ_LS483452.1"/>
</dbReference>
<dbReference type="Gene3D" id="3.30.70.1070">
    <property type="entry name" value="Sporulation related repeat"/>
    <property type="match status" value="1"/>
</dbReference>
<accession>A0A330M0W4</accession>
<dbReference type="InterPro" id="IPR036680">
    <property type="entry name" value="SPOR-like_sf"/>
</dbReference>